<name>A0ABQ5QTV3_9ACTN</name>
<dbReference type="InterPro" id="IPR000192">
    <property type="entry name" value="Aminotrans_V_dom"/>
</dbReference>
<organism evidence="2 3">
    <name type="scientific">Phytohabitans aurantiacus</name>
    <dbReference type="NCBI Taxonomy" id="3016789"/>
    <lineage>
        <taxon>Bacteria</taxon>
        <taxon>Bacillati</taxon>
        <taxon>Actinomycetota</taxon>
        <taxon>Actinomycetes</taxon>
        <taxon>Micromonosporales</taxon>
        <taxon>Micromonosporaceae</taxon>
    </lineage>
</organism>
<dbReference type="SUPFAM" id="SSF53383">
    <property type="entry name" value="PLP-dependent transferases"/>
    <property type="match status" value="1"/>
</dbReference>
<keyword evidence="2" id="KW-0032">Aminotransferase</keyword>
<reference evidence="2" key="1">
    <citation type="submission" date="2022-12" db="EMBL/GenBank/DDBJ databases">
        <title>New Phytohabitans aurantiacus sp. RD004123 nov., an actinomycete isolated from soil.</title>
        <authorList>
            <person name="Triningsih D.W."/>
            <person name="Harunari E."/>
            <person name="Igarashi Y."/>
        </authorList>
    </citation>
    <scope>NUCLEOTIDE SEQUENCE</scope>
    <source>
        <strain evidence="2">RD004123</strain>
    </source>
</reference>
<sequence>MGDTPLLRRVREAVIGDDQVMWGPYGPRRVTYADYTASGRALSFIEEFIRDEVLPRYANTHTESSGTGLQTTRLREDARTMIRDCVGGDENTVVIFAGSGATGAIDKLISVLGLRLPAALDDAYGLRDQIPPHERPVVFIGPYEHHSNDLPWRESIADLVLIPEDHDGHVDQDALEAALIRYADRPLKIGSFSAASNVTGILTDTDAIAALLHRHGALSFWDYAAAGPYVDIRIDGKDAIFLSPHKFVGGPGTPGVLVVRRELLRNRVPTVPGGGTVDYVNAYEHHYLTDPAHREEGGTPAIVESIRAGLVFQLKRAVGTDVIREQEEQFLRRAVTIWSANPAIQILGNLTADRLSILSFVIRRPNGRGLHHNFVVAVLNDLFGIQSRGGCSCAGPYGHRLLGVDLELSHRYEAEIVAGCEGIKPGWVRVSFNYFLTDVVCGYLIDAVDLVASHGWKLLPEYRFDPHTALWRHRAGVVEPPLRLGQLRYDEDGRLSWPCHHERADEDALAGYLAYARDLLLSLPEPDLDGHPGEAVSPHFEELRWFELPACSLTADPDIDRRPAAFRRS</sequence>
<dbReference type="EMBL" id="BSDI01000013">
    <property type="protein sequence ID" value="GLH98021.1"/>
    <property type="molecule type" value="Genomic_DNA"/>
</dbReference>
<comment type="caution">
    <text evidence="2">The sequence shown here is derived from an EMBL/GenBank/DDBJ whole genome shotgun (WGS) entry which is preliminary data.</text>
</comment>
<proteinExistence type="predicted"/>
<accession>A0ABQ5QTV3</accession>
<evidence type="ECO:0000313" key="2">
    <source>
        <dbReference type="EMBL" id="GLH98021.1"/>
    </source>
</evidence>
<dbReference type="Pfam" id="PF00266">
    <property type="entry name" value="Aminotran_5"/>
    <property type="match status" value="1"/>
</dbReference>
<feature type="domain" description="Aminotransferase class V" evidence="1">
    <location>
        <begin position="32"/>
        <end position="432"/>
    </location>
</feature>
<dbReference type="GO" id="GO:0008483">
    <property type="term" value="F:transaminase activity"/>
    <property type="evidence" value="ECO:0007669"/>
    <property type="project" value="UniProtKB-KW"/>
</dbReference>
<keyword evidence="2" id="KW-0808">Transferase</keyword>
<dbReference type="InterPro" id="IPR015421">
    <property type="entry name" value="PyrdxlP-dep_Trfase_major"/>
</dbReference>
<dbReference type="PANTHER" id="PTHR43686">
    <property type="entry name" value="SULFURTRANSFERASE-RELATED"/>
    <property type="match status" value="1"/>
</dbReference>
<evidence type="ECO:0000313" key="3">
    <source>
        <dbReference type="Proteomes" id="UP001144280"/>
    </source>
</evidence>
<gene>
    <name evidence="2" type="ORF">Pa4123_32960</name>
</gene>
<dbReference type="InterPro" id="IPR015424">
    <property type="entry name" value="PyrdxlP-dep_Trfase"/>
</dbReference>
<dbReference type="RefSeq" id="WP_281896473.1">
    <property type="nucleotide sequence ID" value="NZ_BSDI01000013.1"/>
</dbReference>
<dbReference type="Gene3D" id="3.90.1150.10">
    <property type="entry name" value="Aspartate Aminotransferase, domain 1"/>
    <property type="match status" value="1"/>
</dbReference>
<protein>
    <submittedName>
        <fullName evidence="2">Aminotransferase</fullName>
    </submittedName>
</protein>
<dbReference type="InterPro" id="IPR015422">
    <property type="entry name" value="PyrdxlP-dep_Trfase_small"/>
</dbReference>
<dbReference type="Gene3D" id="3.40.640.10">
    <property type="entry name" value="Type I PLP-dependent aspartate aminotransferase-like (Major domain)"/>
    <property type="match status" value="1"/>
</dbReference>
<keyword evidence="3" id="KW-1185">Reference proteome</keyword>
<dbReference type="PANTHER" id="PTHR43686:SF1">
    <property type="entry name" value="AMINOTRAN_5 DOMAIN-CONTAINING PROTEIN"/>
    <property type="match status" value="1"/>
</dbReference>
<evidence type="ECO:0000259" key="1">
    <source>
        <dbReference type="Pfam" id="PF00266"/>
    </source>
</evidence>
<dbReference type="Proteomes" id="UP001144280">
    <property type="component" value="Unassembled WGS sequence"/>
</dbReference>